<feature type="transmembrane region" description="Helical" evidence="1">
    <location>
        <begin position="109"/>
        <end position="130"/>
    </location>
</feature>
<reference evidence="2" key="2">
    <citation type="journal article" date="2007" name="Science">
        <title>Draft genome sequence of the sexually transmitted pathogen Trichomonas vaginalis.</title>
        <authorList>
            <person name="Carlton J.M."/>
            <person name="Hirt R.P."/>
            <person name="Silva J.C."/>
            <person name="Delcher A.L."/>
            <person name="Schatz M."/>
            <person name="Zhao Q."/>
            <person name="Wortman J.R."/>
            <person name="Bidwell S.L."/>
            <person name="Alsmark U.C.M."/>
            <person name="Besteiro S."/>
            <person name="Sicheritz-Ponten T."/>
            <person name="Noel C.J."/>
            <person name="Dacks J.B."/>
            <person name="Foster P.G."/>
            <person name="Simillion C."/>
            <person name="Van de Peer Y."/>
            <person name="Miranda-Saavedra D."/>
            <person name="Barton G.J."/>
            <person name="Westrop G.D."/>
            <person name="Mueller S."/>
            <person name="Dessi D."/>
            <person name="Fiori P.L."/>
            <person name="Ren Q."/>
            <person name="Paulsen I."/>
            <person name="Zhang H."/>
            <person name="Bastida-Corcuera F.D."/>
            <person name="Simoes-Barbosa A."/>
            <person name="Brown M.T."/>
            <person name="Hayes R.D."/>
            <person name="Mukherjee M."/>
            <person name="Okumura C.Y."/>
            <person name="Schneider R."/>
            <person name="Smith A.J."/>
            <person name="Vanacova S."/>
            <person name="Villalvazo M."/>
            <person name="Haas B.J."/>
            <person name="Pertea M."/>
            <person name="Feldblyum T.V."/>
            <person name="Utterback T.R."/>
            <person name="Shu C.L."/>
            <person name="Osoegawa K."/>
            <person name="de Jong P.J."/>
            <person name="Hrdy I."/>
            <person name="Horvathova L."/>
            <person name="Zubacova Z."/>
            <person name="Dolezal P."/>
            <person name="Malik S.B."/>
            <person name="Logsdon J.M. Jr."/>
            <person name="Henze K."/>
            <person name="Gupta A."/>
            <person name="Wang C.C."/>
            <person name="Dunne R.L."/>
            <person name="Upcroft J.A."/>
            <person name="Upcroft P."/>
            <person name="White O."/>
            <person name="Salzberg S.L."/>
            <person name="Tang P."/>
            <person name="Chiu C.-H."/>
            <person name="Lee Y.-S."/>
            <person name="Embley T.M."/>
            <person name="Coombs G.H."/>
            <person name="Mottram J.C."/>
            <person name="Tachezy J."/>
            <person name="Fraser-Liggett C.M."/>
            <person name="Johnson P.J."/>
        </authorList>
    </citation>
    <scope>NUCLEOTIDE SEQUENCE [LARGE SCALE GENOMIC DNA]</scope>
    <source>
        <strain evidence="2">G3</strain>
    </source>
</reference>
<evidence type="ECO:0000313" key="3">
    <source>
        <dbReference type="Proteomes" id="UP000001542"/>
    </source>
</evidence>
<feature type="transmembrane region" description="Helical" evidence="1">
    <location>
        <begin position="145"/>
        <end position="166"/>
    </location>
</feature>
<feature type="transmembrane region" description="Helical" evidence="1">
    <location>
        <begin position="34"/>
        <end position="56"/>
    </location>
</feature>
<proteinExistence type="predicted"/>
<dbReference type="VEuPathDB" id="TrichDB:TVAGG3_0561930"/>
<dbReference type="VEuPathDB" id="TrichDB:TVAG_433160"/>
<dbReference type="Proteomes" id="UP000001542">
    <property type="component" value="Unassembled WGS sequence"/>
</dbReference>
<name>A2DIV7_TRIV3</name>
<reference evidence="2" key="1">
    <citation type="submission" date="2006-10" db="EMBL/GenBank/DDBJ databases">
        <authorList>
            <person name="Amadeo P."/>
            <person name="Zhao Q."/>
            <person name="Wortman J."/>
            <person name="Fraser-Liggett C."/>
            <person name="Carlton J."/>
        </authorList>
    </citation>
    <scope>NUCLEOTIDE SEQUENCE</scope>
    <source>
        <strain evidence="2">G3</strain>
    </source>
</reference>
<protein>
    <recommendedName>
        <fullName evidence="4">THH1/TOM1/TOM3 domain-containing protein</fullName>
    </recommendedName>
</protein>
<feature type="transmembrane region" description="Helical" evidence="1">
    <location>
        <begin position="6"/>
        <end position="27"/>
    </location>
</feature>
<dbReference type="KEGG" id="tva:5465249"/>
<feature type="transmembrane region" description="Helical" evidence="1">
    <location>
        <begin position="68"/>
        <end position="88"/>
    </location>
</feature>
<evidence type="ECO:0000256" key="1">
    <source>
        <dbReference type="SAM" id="Phobius"/>
    </source>
</evidence>
<keyword evidence="1" id="KW-0812">Transmembrane</keyword>
<feature type="transmembrane region" description="Helical" evidence="1">
    <location>
        <begin position="187"/>
        <end position="205"/>
    </location>
</feature>
<gene>
    <name evidence="2" type="ORF">TVAG_433160</name>
</gene>
<dbReference type="AlphaFoldDB" id="A2DIV7"/>
<dbReference type="EMBL" id="DS113205">
    <property type="protein sequence ID" value="EAY19720.1"/>
    <property type="molecule type" value="Genomic_DNA"/>
</dbReference>
<organism evidence="2 3">
    <name type="scientific">Trichomonas vaginalis (strain ATCC PRA-98 / G3)</name>
    <dbReference type="NCBI Taxonomy" id="412133"/>
    <lineage>
        <taxon>Eukaryota</taxon>
        <taxon>Metamonada</taxon>
        <taxon>Parabasalia</taxon>
        <taxon>Trichomonadida</taxon>
        <taxon>Trichomonadidae</taxon>
        <taxon>Trichomonas</taxon>
    </lineage>
</organism>
<keyword evidence="1" id="KW-0472">Membrane</keyword>
<evidence type="ECO:0000313" key="2">
    <source>
        <dbReference type="EMBL" id="EAY19720.1"/>
    </source>
</evidence>
<sequence length="273" mass="31861">MSIEDLPLIGASIFGVYFFIRLIVTFFKRGKQSIFAYWSRFWFRLLVAIYGIINIVQNVRSAAHIGKIFAYLPAINFTILIISLIFLVRSLQDFVCYSNPEATFIKRNWIPLTLLFAVASISSIILEYFIFDPHDLYSIAAARCVYHLLFLIFVHSLISFPALFFMNEITNNDFSGTMSCKINFARICFIIEIFTISFTSLFEVATSYTYFERVMNLTVSTIKDLTIIMVCFIQDMIDWMLHWLYLDEDEINKPDKYESARQKPLSINLIEDE</sequence>
<dbReference type="InParanoid" id="A2DIV7"/>
<dbReference type="RefSeq" id="XP_001580706.1">
    <property type="nucleotide sequence ID" value="XM_001580656.1"/>
</dbReference>
<accession>A2DIV7</accession>
<evidence type="ECO:0008006" key="4">
    <source>
        <dbReference type="Google" id="ProtNLM"/>
    </source>
</evidence>
<feature type="transmembrane region" description="Helical" evidence="1">
    <location>
        <begin position="225"/>
        <end position="246"/>
    </location>
</feature>
<keyword evidence="1" id="KW-1133">Transmembrane helix</keyword>
<keyword evidence="3" id="KW-1185">Reference proteome</keyword>